<dbReference type="InterPro" id="IPR003813">
    <property type="entry name" value="MvhD/FlpD"/>
</dbReference>
<sequence length="157" mass="17546">MVVRHEFEPKLLGFLCNWCCYAGADLAGVSRYQYPPNIRVIRVMCSGRVDPAFILRAFSNGIDGVFIGGCWLGECHYITQGNYQALSVMHLCKKLLEQIGVNPERLRLEWVSASEGIRFAEIITDFTKQLKELGPLGIGKGRDVNGLKLKLEAAKNL</sequence>
<dbReference type="GO" id="GO:0016491">
    <property type="term" value="F:oxidoreductase activity"/>
    <property type="evidence" value="ECO:0007669"/>
    <property type="project" value="UniProtKB-KW"/>
</dbReference>
<dbReference type="EMBL" id="BARU01030351">
    <property type="protein sequence ID" value="GAH62827.1"/>
    <property type="molecule type" value="Genomic_DNA"/>
</dbReference>
<dbReference type="Pfam" id="PF02662">
    <property type="entry name" value="FlpD"/>
    <property type="match status" value="1"/>
</dbReference>
<dbReference type="AlphaFoldDB" id="X1H077"/>
<accession>X1H077</accession>
<keyword evidence="3" id="KW-0408">Iron</keyword>
<organism evidence="6">
    <name type="scientific">marine sediment metagenome</name>
    <dbReference type="NCBI Taxonomy" id="412755"/>
    <lineage>
        <taxon>unclassified sequences</taxon>
        <taxon>metagenomes</taxon>
        <taxon>ecological metagenomes</taxon>
    </lineage>
</organism>
<evidence type="ECO:0000256" key="2">
    <source>
        <dbReference type="ARBA" id="ARBA00023002"/>
    </source>
</evidence>
<comment type="caution">
    <text evidence="6">The sequence shown here is derived from an EMBL/GenBank/DDBJ whole genome shotgun (WGS) entry which is preliminary data.</text>
</comment>
<evidence type="ECO:0000259" key="5">
    <source>
        <dbReference type="Pfam" id="PF02662"/>
    </source>
</evidence>
<keyword evidence="4" id="KW-0411">Iron-sulfur</keyword>
<evidence type="ECO:0000256" key="3">
    <source>
        <dbReference type="ARBA" id="ARBA00023004"/>
    </source>
</evidence>
<evidence type="ECO:0000256" key="1">
    <source>
        <dbReference type="ARBA" id="ARBA00022723"/>
    </source>
</evidence>
<protein>
    <recommendedName>
        <fullName evidence="5">F420-non-reducing hydrogenase iron-sulfur subunit D domain-containing protein</fullName>
    </recommendedName>
</protein>
<gene>
    <name evidence="6" type="ORF">S03H2_48177</name>
</gene>
<evidence type="ECO:0000313" key="6">
    <source>
        <dbReference type="EMBL" id="GAH62827.1"/>
    </source>
</evidence>
<feature type="domain" description="F420-non-reducing hydrogenase iron-sulfur subunit D" evidence="5">
    <location>
        <begin position="12"/>
        <end position="134"/>
    </location>
</feature>
<keyword evidence="2" id="KW-0560">Oxidoreductase</keyword>
<feature type="non-terminal residue" evidence="6">
    <location>
        <position position="157"/>
    </location>
</feature>
<evidence type="ECO:0000256" key="4">
    <source>
        <dbReference type="ARBA" id="ARBA00023014"/>
    </source>
</evidence>
<reference evidence="6" key="1">
    <citation type="journal article" date="2014" name="Front. Microbiol.">
        <title>High frequency of phylogenetically diverse reductive dehalogenase-homologous genes in deep subseafloor sedimentary metagenomes.</title>
        <authorList>
            <person name="Kawai M."/>
            <person name="Futagami T."/>
            <person name="Toyoda A."/>
            <person name="Takaki Y."/>
            <person name="Nishi S."/>
            <person name="Hori S."/>
            <person name="Arai W."/>
            <person name="Tsubouchi T."/>
            <person name="Morono Y."/>
            <person name="Uchiyama I."/>
            <person name="Ito T."/>
            <person name="Fujiyama A."/>
            <person name="Inagaki F."/>
            <person name="Takami H."/>
        </authorList>
    </citation>
    <scope>NUCLEOTIDE SEQUENCE</scope>
    <source>
        <strain evidence="6">Expedition CK06-06</strain>
    </source>
</reference>
<dbReference type="GO" id="GO:0046872">
    <property type="term" value="F:metal ion binding"/>
    <property type="evidence" value="ECO:0007669"/>
    <property type="project" value="UniProtKB-KW"/>
</dbReference>
<keyword evidence="1" id="KW-0479">Metal-binding</keyword>
<proteinExistence type="predicted"/>
<dbReference type="GO" id="GO:0051536">
    <property type="term" value="F:iron-sulfur cluster binding"/>
    <property type="evidence" value="ECO:0007669"/>
    <property type="project" value="UniProtKB-KW"/>
</dbReference>
<name>X1H077_9ZZZZ</name>